<dbReference type="InterPro" id="IPR011013">
    <property type="entry name" value="Gal_mutarotase_sf_dom"/>
</dbReference>
<dbReference type="InterPro" id="IPR010383">
    <property type="entry name" value="Glyco_hydrolase_94_b-supersand"/>
</dbReference>
<dbReference type="SUPFAM" id="SSF74650">
    <property type="entry name" value="Galactose mutarotase-like"/>
    <property type="match status" value="1"/>
</dbReference>
<feature type="domain" description="Glycosyl hydrolase 94 supersandwich" evidence="1">
    <location>
        <begin position="4"/>
        <end position="106"/>
    </location>
</feature>
<dbReference type="AlphaFoldDB" id="A0A060BP24"/>
<feature type="non-terminal residue" evidence="2">
    <location>
        <position position="1"/>
    </location>
</feature>
<feature type="non-terminal residue" evidence="2">
    <location>
        <position position="153"/>
    </location>
</feature>
<organism evidence="2">
    <name type="scientific">uncultured Rhizobium sp</name>
    <dbReference type="NCBI Taxonomy" id="155567"/>
    <lineage>
        <taxon>Bacteria</taxon>
        <taxon>Pseudomonadati</taxon>
        <taxon>Pseudomonadota</taxon>
        <taxon>Alphaproteobacteria</taxon>
        <taxon>Hyphomicrobiales</taxon>
        <taxon>Rhizobiaceae</taxon>
        <taxon>Rhizobium/Agrobacterium group</taxon>
        <taxon>Rhizobium</taxon>
        <taxon>environmental samples</taxon>
    </lineage>
</organism>
<dbReference type="Pfam" id="PF06165">
    <property type="entry name" value="GH94_b-supersand"/>
    <property type="match status" value="1"/>
</dbReference>
<proteinExistence type="predicted"/>
<dbReference type="PANTHER" id="PTHR37469:SF2">
    <property type="entry name" value="CELLOBIONIC ACID PHOSPHORYLASE"/>
    <property type="match status" value="1"/>
</dbReference>
<dbReference type="InterPro" id="IPR052047">
    <property type="entry name" value="GH94_Enzymes"/>
</dbReference>
<protein>
    <submittedName>
        <fullName evidence="2">GT36_AF</fullName>
    </submittedName>
</protein>
<reference evidence="2" key="1">
    <citation type="journal article" date="2013" name="Environ. Microbiol.">
        <title>Seasonally variable intestinal metagenomes of the red palm weevil (Rhynchophorus ferrugineus).</title>
        <authorList>
            <person name="Jia S."/>
            <person name="Zhang X."/>
            <person name="Zhang G."/>
            <person name="Yin A."/>
            <person name="Zhang S."/>
            <person name="Li F."/>
            <person name="Wang L."/>
            <person name="Zhao D."/>
            <person name="Yun Q."/>
            <person name="Tala"/>
            <person name="Wang J."/>
            <person name="Sun G."/>
            <person name="Baabdullah M."/>
            <person name="Yu X."/>
            <person name="Hu S."/>
            <person name="Al-Mssallem I.S."/>
            <person name="Yu J."/>
        </authorList>
    </citation>
    <scope>NUCLEOTIDE SEQUENCE</scope>
</reference>
<dbReference type="PANTHER" id="PTHR37469">
    <property type="entry name" value="CELLOBIONIC ACID PHOSPHORYLASE-RELATED"/>
    <property type="match status" value="1"/>
</dbReference>
<dbReference type="Gene3D" id="2.70.98.40">
    <property type="entry name" value="Glycoside hydrolase, family 65, N-terminal domain"/>
    <property type="match status" value="1"/>
</dbReference>
<dbReference type="EMBL" id="KF117420">
    <property type="protein sequence ID" value="AIA84674.1"/>
    <property type="molecule type" value="Genomic_DNA"/>
</dbReference>
<dbReference type="GO" id="GO:0003824">
    <property type="term" value="F:catalytic activity"/>
    <property type="evidence" value="ECO:0007669"/>
    <property type="project" value="InterPro"/>
</dbReference>
<accession>A0A060BP24</accession>
<name>A0A060BP24_9HYPH</name>
<dbReference type="InterPro" id="IPR037018">
    <property type="entry name" value="GH65_N"/>
</dbReference>
<evidence type="ECO:0000313" key="2">
    <source>
        <dbReference type="EMBL" id="AIA84674.1"/>
    </source>
</evidence>
<sequence length="153" mass="16404">QGVNALMAQNPFSIENDKRTAFLAASRPLQSYTAARGEFLGGLSDTTAPSVVEDGQTLSNSAESIGDPCAALAIDISVAQGETSETLFILGDVELSDQAVPLIEKLMAAGFDAEFGKTRDQWEDSSARCRFRRRTGLRPHGQHLAALPDLRLP</sequence>
<dbReference type="GO" id="GO:0005975">
    <property type="term" value="P:carbohydrate metabolic process"/>
    <property type="evidence" value="ECO:0007669"/>
    <property type="project" value="InterPro"/>
</dbReference>
<dbReference type="GO" id="GO:0030246">
    <property type="term" value="F:carbohydrate binding"/>
    <property type="evidence" value="ECO:0007669"/>
    <property type="project" value="InterPro"/>
</dbReference>
<evidence type="ECO:0000259" key="1">
    <source>
        <dbReference type="Pfam" id="PF06165"/>
    </source>
</evidence>